<organism evidence="7 8">
    <name type="scientific">Floridaenema flaviceps BLCC-F50</name>
    <dbReference type="NCBI Taxonomy" id="3153642"/>
    <lineage>
        <taxon>Bacteria</taxon>
        <taxon>Bacillati</taxon>
        <taxon>Cyanobacteriota</taxon>
        <taxon>Cyanophyceae</taxon>
        <taxon>Oscillatoriophycideae</taxon>
        <taxon>Aerosakkonematales</taxon>
        <taxon>Aerosakkonemataceae</taxon>
        <taxon>Floridanema</taxon>
        <taxon>Floridanema flaviceps</taxon>
    </lineage>
</organism>
<keyword evidence="7" id="KW-0436">Ligase</keyword>
<dbReference type="PANTHER" id="PTHR37422:SF13">
    <property type="entry name" value="LIPOPOLYSACCHARIDE BIOSYNTHESIS PROTEIN PA4999-RELATED"/>
    <property type="match status" value="1"/>
</dbReference>
<feature type="transmembrane region" description="Helical" evidence="5">
    <location>
        <begin position="31"/>
        <end position="49"/>
    </location>
</feature>
<sequence length="439" mass="49965">MKYIYTLLFALSITAINPWGFLRGEIWTGPKVFLVLLISLTNLLILWKEREFVKFDKHEKISFLLWQVFLGIGLLSTLQSPFPLRSLFGQEQMGDGWLYWLIIATFTLSNTLVLKLYPNLFRCQLNGLLIGGIILAISIYPQVIDWKIDYTVTMGQVIKENILASTIFQNQQPIGLYSHRGHAAFVLAAISVLFLVSWQEKWLGAVPTTMALIVMIPALVLTQTRAGVLALLGASVYLLGRRYYKLLITAFLGGLLIVLLLGSQRQIDNLPGIKQMTSDRIYLWELSLKGISIRPLLGWGMNGFGIAYPFVFSEREKPQVVNLGDLSFDYIGKNGQVRSRIIPTYKVHNLILDMTLSVGVLGMLSYTALFGFYWWRGMLTPSRERSVPSGVRIATVIICYFIFTFTWFECAQFTHLVWWALSLWRASHFPFGSQSAQYQ</sequence>
<accession>A0ABV4Y2X2</accession>
<dbReference type="RefSeq" id="WP_413267082.1">
    <property type="nucleotide sequence ID" value="NZ_JBHFNR010000253.1"/>
</dbReference>
<evidence type="ECO:0000256" key="2">
    <source>
        <dbReference type="ARBA" id="ARBA00022692"/>
    </source>
</evidence>
<dbReference type="InterPro" id="IPR007016">
    <property type="entry name" value="O-antigen_ligase-rel_domated"/>
</dbReference>
<evidence type="ECO:0000313" key="8">
    <source>
        <dbReference type="Proteomes" id="UP001576784"/>
    </source>
</evidence>
<name>A0ABV4Y2X2_9CYAN</name>
<proteinExistence type="predicted"/>
<reference evidence="7 8" key="1">
    <citation type="submission" date="2024-09" db="EMBL/GenBank/DDBJ databases">
        <title>Floridaenema gen nov. (Aerosakkonemataceae, Aerosakkonematales ord. nov., Cyanobacteria) from benthic tropical and subtropical fresh waters, with the description of four new species.</title>
        <authorList>
            <person name="Moretto J.A."/>
            <person name="Berthold D.E."/>
            <person name="Lefler F.W."/>
            <person name="Huang I.-S."/>
            <person name="Laughinghouse H. IV."/>
        </authorList>
    </citation>
    <scope>NUCLEOTIDE SEQUENCE [LARGE SCALE GENOMIC DNA]</scope>
    <source>
        <strain evidence="7 8">BLCC-F50</strain>
    </source>
</reference>
<feature type="transmembrane region" description="Helical" evidence="5">
    <location>
        <begin position="98"/>
        <end position="118"/>
    </location>
</feature>
<feature type="domain" description="O-antigen ligase-related" evidence="6">
    <location>
        <begin position="211"/>
        <end position="366"/>
    </location>
</feature>
<dbReference type="Proteomes" id="UP001576784">
    <property type="component" value="Unassembled WGS sequence"/>
</dbReference>
<evidence type="ECO:0000256" key="3">
    <source>
        <dbReference type="ARBA" id="ARBA00022989"/>
    </source>
</evidence>
<keyword evidence="4 5" id="KW-0472">Membrane</keyword>
<dbReference type="GO" id="GO:0016874">
    <property type="term" value="F:ligase activity"/>
    <property type="evidence" value="ECO:0007669"/>
    <property type="project" value="UniProtKB-KW"/>
</dbReference>
<evidence type="ECO:0000256" key="5">
    <source>
        <dbReference type="SAM" id="Phobius"/>
    </source>
</evidence>
<feature type="transmembrane region" description="Helical" evidence="5">
    <location>
        <begin position="181"/>
        <end position="198"/>
    </location>
</feature>
<protein>
    <submittedName>
        <fullName evidence="7">O-antigen ligase family protein</fullName>
    </submittedName>
</protein>
<feature type="transmembrane region" description="Helical" evidence="5">
    <location>
        <begin position="243"/>
        <end position="262"/>
    </location>
</feature>
<evidence type="ECO:0000259" key="6">
    <source>
        <dbReference type="Pfam" id="PF04932"/>
    </source>
</evidence>
<dbReference type="InterPro" id="IPR051533">
    <property type="entry name" value="WaaL-like"/>
</dbReference>
<keyword evidence="8" id="KW-1185">Reference proteome</keyword>
<dbReference type="Pfam" id="PF04932">
    <property type="entry name" value="Wzy_C"/>
    <property type="match status" value="1"/>
</dbReference>
<feature type="transmembrane region" description="Helical" evidence="5">
    <location>
        <begin position="350"/>
        <end position="375"/>
    </location>
</feature>
<comment type="subcellular location">
    <subcellularLocation>
        <location evidence="1">Membrane</location>
        <topology evidence="1">Multi-pass membrane protein</topology>
    </subcellularLocation>
</comment>
<evidence type="ECO:0000256" key="1">
    <source>
        <dbReference type="ARBA" id="ARBA00004141"/>
    </source>
</evidence>
<feature type="transmembrane region" description="Helical" evidence="5">
    <location>
        <begin position="210"/>
        <end position="237"/>
    </location>
</feature>
<keyword evidence="2 5" id="KW-0812">Transmembrane</keyword>
<gene>
    <name evidence="7" type="ORF">ACE1CI_31515</name>
</gene>
<comment type="caution">
    <text evidence="7">The sequence shown here is derived from an EMBL/GenBank/DDBJ whole genome shotgun (WGS) entry which is preliminary data.</text>
</comment>
<dbReference type="EMBL" id="JBHFNR010000253">
    <property type="protein sequence ID" value="MFB2897469.1"/>
    <property type="molecule type" value="Genomic_DNA"/>
</dbReference>
<feature type="transmembrane region" description="Helical" evidence="5">
    <location>
        <begin position="395"/>
        <end position="421"/>
    </location>
</feature>
<dbReference type="PANTHER" id="PTHR37422">
    <property type="entry name" value="TEICHURONIC ACID BIOSYNTHESIS PROTEIN TUAE"/>
    <property type="match status" value="1"/>
</dbReference>
<evidence type="ECO:0000313" key="7">
    <source>
        <dbReference type="EMBL" id="MFB2897469.1"/>
    </source>
</evidence>
<evidence type="ECO:0000256" key="4">
    <source>
        <dbReference type="ARBA" id="ARBA00023136"/>
    </source>
</evidence>
<keyword evidence="3 5" id="KW-1133">Transmembrane helix</keyword>
<feature type="transmembrane region" description="Helical" evidence="5">
    <location>
        <begin position="125"/>
        <end position="144"/>
    </location>
</feature>
<feature type="transmembrane region" description="Helical" evidence="5">
    <location>
        <begin position="61"/>
        <end position="78"/>
    </location>
</feature>